<feature type="domain" description="Myb/SANT-like" evidence="2">
    <location>
        <begin position="1"/>
        <end position="90"/>
    </location>
</feature>
<dbReference type="InterPro" id="IPR024752">
    <property type="entry name" value="Myb/SANT-like_dom"/>
</dbReference>
<evidence type="ECO:0000313" key="3">
    <source>
        <dbReference type="EMBL" id="KAJ6820176.1"/>
    </source>
</evidence>
<feature type="compositionally biased region" description="Polar residues" evidence="1">
    <location>
        <begin position="150"/>
        <end position="160"/>
    </location>
</feature>
<dbReference type="PANTHER" id="PTHR46929:SF3">
    <property type="entry name" value="MYB_SANT-LIKE DOMAIN-CONTAINING PROTEIN"/>
    <property type="match status" value="1"/>
</dbReference>
<dbReference type="EMBL" id="JANAVB010025797">
    <property type="protein sequence ID" value="KAJ6820176.1"/>
    <property type="molecule type" value="Genomic_DNA"/>
</dbReference>
<name>A0AAX6FUT9_IRIPA</name>
<gene>
    <name evidence="3" type="ORF">M6B38_399115</name>
</gene>
<dbReference type="AlphaFoldDB" id="A0AAX6FUT9"/>
<dbReference type="PANTHER" id="PTHR46929">
    <property type="entry name" value="EXPRESSED PROTEIN"/>
    <property type="match status" value="1"/>
</dbReference>
<feature type="compositionally biased region" description="Acidic residues" evidence="1">
    <location>
        <begin position="137"/>
        <end position="149"/>
    </location>
</feature>
<sequence>MDQVLINGLLEIVLAGPKRSEKGFKSEDLTKVIEKVREACHISICVDNVRGRLRTLKKECDEITELFKTSGFGLDSSGRVSADPITWETYIKEKPDGAKMKGKLCPRYYDLLTVFGNDAATGDRTVSGNDFPPISEPVDDLEGENDVEETQPSHSINSHRLVQGGPPQRRKRTKPMEDAALALAKIAKSSEMIAVAFDKQASQNYVNGQALLERLKEMNIDQGDIMDLMEVFEGDKKAEKFFLKITDLEFRRLWVYRKLGRDPPR</sequence>
<reference evidence="3" key="1">
    <citation type="journal article" date="2023" name="GigaByte">
        <title>Genome assembly of the bearded iris, Iris pallida Lam.</title>
        <authorList>
            <person name="Bruccoleri R.E."/>
            <person name="Oakeley E.J."/>
            <person name="Faust A.M.E."/>
            <person name="Altorfer M."/>
            <person name="Dessus-Babus S."/>
            <person name="Burckhardt D."/>
            <person name="Oertli M."/>
            <person name="Naumann U."/>
            <person name="Petersen F."/>
            <person name="Wong J."/>
        </authorList>
    </citation>
    <scope>NUCLEOTIDE SEQUENCE</scope>
    <source>
        <strain evidence="3">GSM-AAB239-AS_SAM_17_03QT</strain>
    </source>
</reference>
<reference evidence="3" key="2">
    <citation type="submission" date="2023-04" db="EMBL/GenBank/DDBJ databases">
        <authorList>
            <person name="Bruccoleri R.E."/>
            <person name="Oakeley E.J."/>
            <person name="Faust A.-M."/>
            <person name="Dessus-Babus S."/>
            <person name="Altorfer M."/>
            <person name="Burckhardt D."/>
            <person name="Oertli M."/>
            <person name="Naumann U."/>
            <person name="Petersen F."/>
            <person name="Wong J."/>
        </authorList>
    </citation>
    <scope>NUCLEOTIDE SEQUENCE</scope>
    <source>
        <strain evidence="3">GSM-AAB239-AS_SAM_17_03QT</strain>
        <tissue evidence="3">Leaf</tissue>
    </source>
</reference>
<evidence type="ECO:0000256" key="1">
    <source>
        <dbReference type="SAM" id="MobiDB-lite"/>
    </source>
</evidence>
<keyword evidence="4" id="KW-1185">Reference proteome</keyword>
<evidence type="ECO:0000313" key="4">
    <source>
        <dbReference type="Proteomes" id="UP001140949"/>
    </source>
</evidence>
<dbReference type="Pfam" id="PF12776">
    <property type="entry name" value="Myb_DNA-bind_3"/>
    <property type="match status" value="1"/>
</dbReference>
<evidence type="ECO:0000259" key="2">
    <source>
        <dbReference type="Pfam" id="PF12776"/>
    </source>
</evidence>
<accession>A0AAX6FUT9</accession>
<organism evidence="3 4">
    <name type="scientific">Iris pallida</name>
    <name type="common">Sweet iris</name>
    <dbReference type="NCBI Taxonomy" id="29817"/>
    <lineage>
        <taxon>Eukaryota</taxon>
        <taxon>Viridiplantae</taxon>
        <taxon>Streptophyta</taxon>
        <taxon>Embryophyta</taxon>
        <taxon>Tracheophyta</taxon>
        <taxon>Spermatophyta</taxon>
        <taxon>Magnoliopsida</taxon>
        <taxon>Liliopsida</taxon>
        <taxon>Asparagales</taxon>
        <taxon>Iridaceae</taxon>
        <taxon>Iridoideae</taxon>
        <taxon>Irideae</taxon>
        <taxon>Iris</taxon>
    </lineage>
</organism>
<protein>
    <recommendedName>
        <fullName evidence="2">Myb/SANT-like domain-containing protein</fullName>
    </recommendedName>
</protein>
<feature type="region of interest" description="Disordered" evidence="1">
    <location>
        <begin position="122"/>
        <end position="173"/>
    </location>
</feature>
<proteinExistence type="predicted"/>
<comment type="caution">
    <text evidence="3">The sequence shown here is derived from an EMBL/GenBank/DDBJ whole genome shotgun (WGS) entry which is preliminary data.</text>
</comment>
<dbReference type="Proteomes" id="UP001140949">
    <property type="component" value="Unassembled WGS sequence"/>
</dbReference>